<dbReference type="AlphaFoldDB" id="A0A0C1USE4"/>
<dbReference type="EMBL" id="CP037899">
    <property type="protein sequence ID" value="QDQ41886.1"/>
    <property type="molecule type" value="Genomic_DNA"/>
</dbReference>
<proteinExistence type="predicted"/>
<reference evidence="4" key="3">
    <citation type="submission" date="2019-03" db="EMBL/GenBank/DDBJ databases">
        <title>Complete genome of Methylacidiphilum kamchatkense Kam1.</title>
        <authorList>
            <person name="Kruse T."/>
            <person name="Murarilal Ratnadevi C."/>
            <person name="Erikstad H.-A."/>
            <person name="Birkeland N.-K."/>
        </authorList>
    </citation>
    <scope>NUCLEOTIDE SEQUENCE [LARGE SCALE GENOMIC DNA]</scope>
    <source>
        <strain evidence="4">kam1</strain>
    </source>
</reference>
<reference evidence="1 3" key="1">
    <citation type="submission" date="2014-08" db="EMBL/GenBank/DDBJ databases">
        <title>Methylacidiphilum kamchatkense strain Kam1 draft genome sequence.</title>
        <authorList>
            <person name="Birkeland N.-K."/>
            <person name="Erikstad H.A."/>
        </authorList>
    </citation>
    <scope>NUCLEOTIDE SEQUENCE [LARGE SCALE GENOMIC DNA]</scope>
    <source>
        <strain evidence="1 3">Kam1</strain>
    </source>
</reference>
<accession>A0A0C1USE4</accession>
<evidence type="ECO:0000313" key="2">
    <source>
        <dbReference type="EMBL" id="QDQ41886.1"/>
    </source>
</evidence>
<dbReference type="KEGG" id="mkc:kam1_638"/>
<organism evidence="2 4">
    <name type="scientific">Methylacidiphilum kamchatkense Kam1</name>
    <dbReference type="NCBI Taxonomy" id="1202785"/>
    <lineage>
        <taxon>Bacteria</taxon>
        <taxon>Pseudomonadati</taxon>
        <taxon>Verrucomicrobiota</taxon>
        <taxon>Methylacidiphilae</taxon>
        <taxon>Methylacidiphilales</taxon>
        <taxon>Methylacidiphilaceae</taxon>
        <taxon>Methylacidiphilum (ex Ratnadevi et al. 2023)</taxon>
    </lineage>
</organism>
<dbReference type="RefSeq" id="WP_039721183.1">
    <property type="nucleotide sequence ID" value="NZ_CP037899.1"/>
</dbReference>
<dbReference type="Proteomes" id="UP000315925">
    <property type="component" value="Chromosome"/>
</dbReference>
<protein>
    <submittedName>
        <fullName evidence="2">Uncharacterized protein</fullName>
    </submittedName>
</protein>
<dbReference type="Proteomes" id="UP000031594">
    <property type="component" value="Unassembled WGS sequence"/>
</dbReference>
<reference evidence="2" key="2">
    <citation type="journal article" date="2019" name="BMC Genomics">
        <title>Complete genome sequence analysis of the thermoacidophilic verrucomicrobial methanotroph 'Candidatus Methylacidiphilum kamchatkense' strain Kam1 and comparison with its closest relatives.</title>
        <authorList>
            <person name="Kruse T."/>
            <person name="Ratnadevi C.M."/>
            <person name="Erikstad H.A."/>
            <person name="Birkeland N.K."/>
        </authorList>
    </citation>
    <scope>NUCLEOTIDE SEQUENCE</scope>
    <source>
        <strain evidence="2">Kam1</strain>
    </source>
</reference>
<evidence type="ECO:0000313" key="4">
    <source>
        <dbReference type="Proteomes" id="UP000315925"/>
    </source>
</evidence>
<dbReference type="OrthoDB" id="197339at2"/>
<evidence type="ECO:0000313" key="1">
    <source>
        <dbReference type="EMBL" id="KIE58718.1"/>
    </source>
</evidence>
<sequence length="131" mass="14104">MKENITHCEEAKLFEVEVLEARELFAAVALPHHLMNLNMSGEFSTQPNNFNLAPVNHSQVATPFSDPGTSQLPIYLHLTVGGPQAALQIGELNLAKDLQPLLGTVNGVLNVVTGLTNDLLSPLLITVLSII</sequence>
<dbReference type="STRING" id="1202785.A946_04635"/>
<gene>
    <name evidence="1" type="ORF">A946_04635</name>
    <name evidence="2" type="ORF">kam1_638</name>
</gene>
<keyword evidence="3" id="KW-1185">Reference proteome</keyword>
<dbReference type="EMBL" id="JQNX01000003">
    <property type="protein sequence ID" value="KIE58718.1"/>
    <property type="molecule type" value="Genomic_DNA"/>
</dbReference>
<evidence type="ECO:0000313" key="3">
    <source>
        <dbReference type="Proteomes" id="UP000031594"/>
    </source>
</evidence>
<name>A0A0C1USE4_9BACT</name>